<protein>
    <recommendedName>
        <fullName evidence="6">Exostosin GT47 domain-containing protein</fullName>
    </recommendedName>
</protein>
<dbReference type="GO" id="GO:0016757">
    <property type="term" value="F:glycosyltransferase activity"/>
    <property type="evidence" value="ECO:0007669"/>
    <property type="project" value="InterPro"/>
</dbReference>
<evidence type="ECO:0000256" key="4">
    <source>
        <dbReference type="ARBA" id="ARBA00023034"/>
    </source>
</evidence>
<keyword evidence="5" id="KW-0812">Transmembrane</keyword>
<comment type="caution">
    <text evidence="7">The sequence shown here is derived from an EMBL/GenBank/DDBJ whole genome shotgun (WGS) entry which is preliminary data.</text>
</comment>
<evidence type="ECO:0000259" key="6">
    <source>
        <dbReference type="Pfam" id="PF03016"/>
    </source>
</evidence>
<name>A0A8T0GCK2_CERPU</name>
<proteinExistence type="inferred from homology"/>
<feature type="transmembrane region" description="Helical" evidence="5">
    <location>
        <begin position="7"/>
        <end position="28"/>
    </location>
</feature>
<evidence type="ECO:0000256" key="3">
    <source>
        <dbReference type="ARBA" id="ARBA00022968"/>
    </source>
</evidence>
<dbReference type="Pfam" id="PF03016">
    <property type="entry name" value="Exostosin_GT47"/>
    <property type="match status" value="1"/>
</dbReference>
<comment type="similarity">
    <text evidence="2">Belongs to the glycosyltransferase 47 family.</text>
</comment>
<keyword evidence="5" id="KW-1133">Transmembrane helix</keyword>
<dbReference type="AlphaFoldDB" id="A0A8T0GCK2"/>
<keyword evidence="3" id="KW-0735">Signal-anchor</keyword>
<dbReference type="GO" id="GO:0000139">
    <property type="term" value="C:Golgi membrane"/>
    <property type="evidence" value="ECO:0007669"/>
    <property type="project" value="UniProtKB-SubCell"/>
</dbReference>
<dbReference type="InterPro" id="IPR040911">
    <property type="entry name" value="Exostosin_GT47"/>
</dbReference>
<feature type="domain" description="Exostosin GT47" evidence="6">
    <location>
        <begin position="208"/>
        <end position="456"/>
    </location>
</feature>
<evidence type="ECO:0000313" key="7">
    <source>
        <dbReference type="EMBL" id="KAG0556237.1"/>
    </source>
</evidence>
<reference evidence="7 8" key="1">
    <citation type="submission" date="2020-06" db="EMBL/GenBank/DDBJ databases">
        <title>WGS assembly of Ceratodon purpureus strain R40.</title>
        <authorList>
            <person name="Carey S.B."/>
            <person name="Jenkins J."/>
            <person name="Shu S."/>
            <person name="Lovell J.T."/>
            <person name="Sreedasyam A."/>
            <person name="Maumus F."/>
            <person name="Tiley G.P."/>
            <person name="Fernandez-Pozo N."/>
            <person name="Barry K."/>
            <person name="Chen C."/>
            <person name="Wang M."/>
            <person name="Lipzen A."/>
            <person name="Daum C."/>
            <person name="Saski C.A."/>
            <person name="Payton A.C."/>
            <person name="Mcbreen J.C."/>
            <person name="Conrad R.E."/>
            <person name="Kollar L.M."/>
            <person name="Olsson S."/>
            <person name="Huttunen S."/>
            <person name="Landis J.B."/>
            <person name="Wickett N.J."/>
            <person name="Johnson M.G."/>
            <person name="Rensing S.A."/>
            <person name="Grimwood J."/>
            <person name="Schmutz J."/>
            <person name="Mcdaniel S.F."/>
        </authorList>
    </citation>
    <scope>NUCLEOTIDE SEQUENCE [LARGE SCALE GENOMIC DNA]</scope>
    <source>
        <strain evidence="7 8">R40</strain>
    </source>
</reference>
<evidence type="ECO:0000256" key="2">
    <source>
        <dbReference type="ARBA" id="ARBA00010271"/>
    </source>
</evidence>
<gene>
    <name evidence="7" type="ORF">KC19_11G037500</name>
</gene>
<organism evidence="7 8">
    <name type="scientific">Ceratodon purpureus</name>
    <name type="common">Fire moss</name>
    <name type="synonym">Dicranum purpureum</name>
    <dbReference type="NCBI Taxonomy" id="3225"/>
    <lineage>
        <taxon>Eukaryota</taxon>
        <taxon>Viridiplantae</taxon>
        <taxon>Streptophyta</taxon>
        <taxon>Embryophyta</taxon>
        <taxon>Bryophyta</taxon>
        <taxon>Bryophytina</taxon>
        <taxon>Bryopsida</taxon>
        <taxon>Dicranidae</taxon>
        <taxon>Pseudoditrichales</taxon>
        <taxon>Ditrichaceae</taxon>
        <taxon>Ceratodon</taxon>
    </lineage>
</organism>
<dbReference type="EMBL" id="CM026432">
    <property type="protein sequence ID" value="KAG0556237.1"/>
    <property type="molecule type" value="Genomic_DNA"/>
</dbReference>
<evidence type="ECO:0000256" key="5">
    <source>
        <dbReference type="SAM" id="Phobius"/>
    </source>
</evidence>
<dbReference type="PANTHER" id="PTHR11062">
    <property type="entry name" value="EXOSTOSIN HEPARAN SULFATE GLYCOSYLTRANSFERASE -RELATED"/>
    <property type="match status" value="1"/>
</dbReference>
<comment type="subcellular location">
    <subcellularLocation>
        <location evidence="1">Golgi apparatus membrane</location>
        <topology evidence="1">Single-pass type II membrane protein</topology>
    </subcellularLocation>
</comment>
<evidence type="ECO:0000256" key="1">
    <source>
        <dbReference type="ARBA" id="ARBA00004323"/>
    </source>
</evidence>
<keyword evidence="5" id="KW-0472">Membrane</keyword>
<evidence type="ECO:0000313" key="8">
    <source>
        <dbReference type="Proteomes" id="UP000822688"/>
    </source>
</evidence>
<keyword evidence="4" id="KW-0333">Golgi apparatus</keyword>
<accession>A0A8T0GCK2</accession>
<dbReference type="Proteomes" id="UP000822688">
    <property type="component" value="Chromosome 11"/>
</dbReference>
<sequence length="506" mass="57392">MKFKGSLSLPAIYFFMFLNIFACISNFYRMNSYLSTPSWFSAGPDTKPLKLSMRDGNCTCTVDYVPPQVTGLSKAAKLPTLSCKCKNETALTSMHDDGRSLTETSTKLIQFLCPVCTPVEGKYACPPSARTVETVEVAKACPPSVHTVETVEVAKPCPGVPWYADGRPWHFPPKFPSCTMDTCFNYSKCANMAEPLVYTYDRPSPPTRYFQGINESKYWTDDPEKACFFFVFLDTNYPWPIWPKDLPHWNGGMNHVLITYADKWESRNPPGDSIGNASIMGTIVYQSTYRPGFDIPIPLPGKAHMTHLQSVPILQRKYFATFRGTRYLGNFDGAFRSSDEFRGLHNGEDVVVATTCRQYTNNKILEEHPELGIHCDEDRELYTKFGFKDLMNTTFGLAPAGRQPASYRLIEVMSAGAIPVLITDNYVKPLDTYIHWHDCLLEFPTSEIPRIIPALRALTTKDILYRQENCLRIYNEFLKDDDSLMEASMRALKERFMGVFPSFAHV</sequence>
<dbReference type="InterPro" id="IPR004263">
    <property type="entry name" value="Exostosin"/>
</dbReference>
<keyword evidence="8" id="KW-1185">Reference proteome</keyword>
<dbReference type="PANTHER" id="PTHR11062:SF73">
    <property type="entry name" value="EXOSTOSIN-LIKE 3"/>
    <property type="match status" value="1"/>
</dbReference>